<organism evidence="1 2">
    <name type="scientific">Paramecium tetraurelia</name>
    <dbReference type="NCBI Taxonomy" id="5888"/>
    <lineage>
        <taxon>Eukaryota</taxon>
        <taxon>Sar</taxon>
        <taxon>Alveolata</taxon>
        <taxon>Ciliophora</taxon>
        <taxon>Intramacronucleata</taxon>
        <taxon>Oligohymenophorea</taxon>
        <taxon>Peniculida</taxon>
        <taxon>Parameciidae</taxon>
        <taxon>Paramecium</taxon>
    </lineage>
</organism>
<evidence type="ECO:0008006" key="3">
    <source>
        <dbReference type="Google" id="ProtNLM"/>
    </source>
</evidence>
<dbReference type="EMBL" id="CT868660">
    <property type="protein sequence ID" value="CAK90570.1"/>
    <property type="molecule type" value="Genomic_DNA"/>
</dbReference>
<accession>A0E5K3</accession>
<sequence>MKIHSFMIHSYQNTKNQIQQLYHLYVENLPPINLKVTQFIINKANKLQRNDQIIQFFQNKILQIIMNNLNNQIMIYLIMQIYL</sequence>
<dbReference type="RefSeq" id="XP_001457967.1">
    <property type="nucleotide sequence ID" value="XM_001457930.1"/>
</dbReference>
<protein>
    <recommendedName>
        <fullName evidence="3">Transmembrane protein</fullName>
    </recommendedName>
</protein>
<keyword evidence="2" id="KW-1185">Reference proteome</keyword>
<dbReference type="InParanoid" id="A0E5K3"/>
<proteinExistence type="predicted"/>
<dbReference type="HOGENOM" id="CLU_2547471_0_0_1"/>
<evidence type="ECO:0000313" key="1">
    <source>
        <dbReference type="EMBL" id="CAK90570.1"/>
    </source>
</evidence>
<dbReference type="KEGG" id="ptm:GSPATT00003431001"/>
<dbReference type="GeneID" id="5043752"/>
<dbReference type="Proteomes" id="UP000000600">
    <property type="component" value="Unassembled WGS sequence"/>
</dbReference>
<dbReference type="OrthoDB" id="10264595at2759"/>
<name>A0E5K3_PARTE</name>
<gene>
    <name evidence="1" type="ORF">GSPATT00003431001</name>
</gene>
<evidence type="ECO:0000313" key="2">
    <source>
        <dbReference type="Proteomes" id="UP000000600"/>
    </source>
</evidence>
<reference evidence="1 2" key="1">
    <citation type="journal article" date="2006" name="Nature">
        <title>Global trends of whole-genome duplications revealed by the ciliate Paramecium tetraurelia.</title>
        <authorList>
            <consortium name="Genoscope"/>
            <person name="Aury J.-M."/>
            <person name="Jaillon O."/>
            <person name="Duret L."/>
            <person name="Noel B."/>
            <person name="Jubin C."/>
            <person name="Porcel B.M."/>
            <person name="Segurens B."/>
            <person name="Daubin V."/>
            <person name="Anthouard V."/>
            <person name="Aiach N."/>
            <person name="Arnaiz O."/>
            <person name="Billaut A."/>
            <person name="Beisson J."/>
            <person name="Blanc I."/>
            <person name="Bouhouche K."/>
            <person name="Camara F."/>
            <person name="Duharcourt S."/>
            <person name="Guigo R."/>
            <person name="Gogendeau D."/>
            <person name="Katinka M."/>
            <person name="Keller A.-M."/>
            <person name="Kissmehl R."/>
            <person name="Klotz C."/>
            <person name="Koll F."/>
            <person name="Le Moue A."/>
            <person name="Lepere C."/>
            <person name="Malinsky S."/>
            <person name="Nowacki M."/>
            <person name="Nowak J.K."/>
            <person name="Plattner H."/>
            <person name="Poulain J."/>
            <person name="Ruiz F."/>
            <person name="Serrano V."/>
            <person name="Zagulski M."/>
            <person name="Dessen P."/>
            <person name="Betermier M."/>
            <person name="Weissenbach J."/>
            <person name="Scarpelli C."/>
            <person name="Schachter V."/>
            <person name="Sperling L."/>
            <person name="Meyer E."/>
            <person name="Cohen J."/>
            <person name="Wincker P."/>
        </authorList>
    </citation>
    <scope>NUCLEOTIDE SEQUENCE [LARGE SCALE GENOMIC DNA]</scope>
    <source>
        <strain evidence="1 2">Stock d4-2</strain>
    </source>
</reference>
<dbReference type="AlphaFoldDB" id="A0E5K3"/>